<protein>
    <recommendedName>
        <fullName evidence="1">Transposable element P transposase-like RNase H domain-containing protein</fullName>
    </recommendedName>
</protein>
<organism evidence="2 3">
    <name type="scientific">Haemaphysalis longicornis</name>
    <name type="common">Bush tick</name>
    <dbReference type="NCBI Taxonomy" id="44386"/>
    <lineage>
        <taxon>Eukaryota</taxon>
        <taxon>Metazoa</taxon>
        <taxon>Ecdysozoa</taxon>
        <taxon>Arthropoda</taxon>
        <taxon>Chelicerata</taxon>
        <taxon>Arachnida</taxon>
        <taxon>Acari</taxon>
        <taxon>Parasitiformes</taxon>
        <taxon>Ixodida</taxon>
        <taxon>Ixodoidea</taxon>
        <taxon>Ixodidae</taxon>
        <taxon>Haemaphysalinae</taxon>
        <taxon>Haemaphysalis</taxon>
    </lineage>
</organism>
<name>A0A9J6H2V9_HAELO</name>
<dbReference type="OrthoDB" id="7312725at2759"/>
<evidence type="ECO:0000313" key="2">
    <source>
        <dbReference type="EMBL" id="KAH9381044.1"/>
    </source>
</evidence>
<gene>
    <name evidence="2" type="ORF">HPB48_000961</name>
</gene>
<feature type="domain" description="Transposable element P transposase-like RNase H" evidence="1">
    <location>
        <begin position="18"/>
        <end position="154"/>
    </location>
</feature>
<proteinExistence type="predicted"/>
<keyword evidence="3" id="KW-1185">Reference proteome</keyword>
<dbReference type="OMA" id="FKELEPC"/>
<comment type="caution">
    <text evidence="2">The sequence shown here is derived from an EMBL/GenBank/DDBJ whole genome shotgun (WGS) entry which is preliminary data.</text>
</comment>
<dbReference type="VEuPathDB" id="VectorBase:HLOH_052863"/>
<dbReference type="Proteomes" id="UP000821853">
    <property type="component" value="Chromosome 9"/>
</dbReference>
<evidence type="ECO:0000313" key="3">
    <source>
        <dbReference type="Proteomes" id="UP000821853"/>
    </source>
</evidence>
<evidence type="ECO:0000259" key="1">
    <source>
        <dbReference type="Pfam" id="PF21787"/>
    </source>
</evidence>
<dbReference type="EMBL" id="JABSTR010000011">
    <property type="protein sequence ID" value="KAH9381044.1"/>
    <property type="molecule type" value="Genomic_DNA"/>
</dbReference>
<reference evidence="2 3" key="1">
    <citation type="journal article" date="2020" name="Cell">
        <title>Large-Scale Comparative Analyses of Tick Genomes Elucidate Their Genetic Diversity and Vector Capacities.</title>
        <authorList>
            <consortium name="Tick Genome and Microbiome Consortium (TIGMIC)"/>
            <person name="Jia N."/>
            <person name="Wang J."/>
            <person name="Shi W."/>
            <person name="Du L."/>
            <person name="Sun Y."/>
            <person name="Zhan W."/>
            <person name="Jiang J.F."/>
            <person name="Wang Q."/>
            <person name="Zhang B."/>
            <person name="Ji P."/>
            <person name="Bell-Sakyi L."/>
            <person name="Cui X.M."/>
            <person name="Yuan T.T."/>
            <person name="Jiang B.G."/>
            <person name="Yang W.F."/>
            <person name="Lam T.T."/>
            <person name="Chang Q.C."/>
            <person name="Ding S.J."/>
            <person name="Wang X.J."/>
            <person name="Zhu J.G."/>
            <person name="Ruan X.D."/>
            <person name="Zhao L."/>
            <person name="Wei J.T."/>
            <person name="Ye R.Z."/>
            <person name="Que T.C."/>
            <person name="Du C.H."/>
            <person name="Zhou Y.H."/>
            <person name="Cheng J.X."/>
            <person name="Dai P.F."/>
            <person name="Guo W.B."/>
            <person name="Han X.H."/>
            <person name="Huang E.J."/>
            <person name="Li L.F."/>
            <person name="Wei W."/>
            <person name="Gao Y.C."/>
            <person name="Liu J.Z."/>
            <person name="Shao H.Z."/>
            <person name="Wang X."/>
            <person name="Wang C.C."/>
            <person name="Yang T.C."/>
            <person name="Huo Q.B."/>
            <person name="Li W."/>
            <person name="Chen H.Y."/>
            <person name="Chen S.E."/>
            <person name="Zhou L.G."/>
            <person name="Ni X.B."/>
            <person name="Tian J.H."/>
            <person name="Sheng Y."/>
            <person name="Liu T."/>
            <person name="Pan Y.S."/>
            <person name="Xia L.Y."/>
            <person name="Li J."/>
            <person name="Zhao F."/>
            <person name="Cao W.C."/>
        </authorList>
    </citation>
    <scope>NUCLEOTIDE SEQUENCE [LARGE SCALE GENOMIC DNA]</scope>
    <source>
        <strain evidence="2">HaeL-2018</strain>
    </source>
</reference>
<dbReference type="InterPro" id="IPR048365">
    <property type="entry name" value="TNP-like_RNaseH_N"/>
</dbReference>
<dbReference type="Pfam" id="PF21787">
    <property type="entry name" value="TNP-like_RNaseH_N"/>
    <property type="match status" value="1"/>
</dbReference>
<dbReference type="AlphaFoldDB" id="A0A9J6H2V9"/>
<accession>A0A9J6H2V9</accession>
<sequence>MPSTRCIREWLRVIGGWPGFTQEVLANLKLQHQHDSPRELLRSILIDGMSIKRACDLDAASGRLIGHLDLGHGQAPDDVDDVPLATEGLVFMVVGLAAPWKMPFGYFQNAGLSAEVLKNLLLEAIRCIQECGLSVVAVVCDCLGANVAMAKPLGCRVHVATFKELEPCFPDPQNNGASIHLLFAPFTA</sequence>